<dbReference type="PANTHER" id="PTHR11757">
    <property type="entry name" value="PROTEASE FAMILY S9A OLIGOPEPTIDASE"/>
    <property type="match status" value="1"/>
</dbReference>
<dbReference type="Gene3D" id="2.130.10.120">
    <property type="entry name" value="Prolyl oligopeptidase, N-terminal domain"/>
    <property type="match status" value="1"/>
</dbReference>
<comment type="caution">
    <text evidence="8">The sequence shown here is derived from an EMBL/GenBank/DDBJ whole genome shotgun (WGS) entry which is preliminary data.</text>
</comment>
<accession>A0ABS1E596</accession>
<keyword evidence="9" id="KW-1185">Reference proteome</keyword>
<keyword evidence="2" id="KW-0645">Protease</keyword>
<evidence type="ECO:0000256" key="4">
    <source>
        <dbReference type="ARBA" id="ARBA00022825"/>
    </source>
</evidence>
<evidence type="ECO:0000256" key="5">
    <source>
        <dbReference type="SAM" id="MobiDB-lite"/>
    </source>
</evidence>
<organism evidence="8 9">
    <name type="scientific">Halorhodospira neutriphila</name>
    <dbReference type="NCBI Taxonomy" id="168379"/>
    <lineage>
        <taxon>Bacteria</taxon>
        <taxon>Pseudomonadati</taxon>
        <taxon>Pseudomonadota</taxon>
        <taxon>Gammaproteobacteria</taxon>
        <taxon>Chromatiales</taxon>
        <taxon>Ectothiorhodospiraceae</taxon>
        <taxon>Halorhodospira</taxon>
    </lineage>
</organism>
<dbReference type="Pfam" id="PF02897">
    <property type="entry name" value="Peptidase_S9_N"/>
    <property type="match status" value="1"/>
</dbReference>
<dbReference type="InterPro" id="IPR051543">
    <property type="entry name" value="Serine_Peptidase_S9A"/>
</dbReference>
<dbReference type="InterPro" id="IPR029058">
    <property type="entry name" value="AB_hydrolase_fold"/>
</dbReference>
<sequence length="704" mass="78243">MSAPSAPQPPIAAQEPVAEERFGVRREDPYAWLRDPRWREAMLDPSRLSPAIRAHLEAENAYTEAVLEPVRDLRRRLFAELRGRLKEDDASVPVPDGAYEYYARYRSGGQHPVACRRRRGAGEAAEEVILDGDAEAAGHGYFHLGDWAHGDDHRYLAFAVDTTGAEAYTLRFRDLDSGEELAERIEQARGDFVWAADGRTLLYTVLDEAHRPRWVYRHRLGTDPAADALVYEETDPGFFVGLDRTESRRFLLIETHDHTTSEVHAAPADAPESGFRCLVPRERDVEYTVSDSGEQWLILTNREAEDFRIVAAPLADPAPERWTEQVAHRPGVLIEDMALFRDYLVRLETAEALPRIVVRRLADGAEHTVAVDEEAYALGISPGLEYATATLRYRYSSLTTPARVYDYDMATGARHLRKEQEIPSGHDPAAYTARRLEATAPDGERVPISLLHRADQPPGPETPVLLDGYGAYGISEPAAFSPHRLSLVDRGFAFAIAHVRGGKERGYRWYREGKLERKPNTFSDYIACAEHLIAAGYTGAGRIAVHGGSAGGMLVGAVLNQRPELFGAAVADVPFVDVLNTMSDPSLPLTPPEWPEWGNPLEDEAAFRTILGYSPYDNVCAQAYPPILATAGVSDPRVTYWEPAKWVARLRALKTDGNPLLLWTNMSAGHAGPGGRFDFLEEVALRFAFLLWVFGLSPDPGSRR</sequence>
<feature type="domain" description="Peptidase S9A N-terminal" evidence="7">
    <location>
        <begin position="9"/>
        <end position="419"/>
    </location>
</feature>
<dbReference type="PANTHER" id="PTHR11757:SF19">
    <property type="entry name" value="PROLYL ENDOPEPTIDASE-LIKE"/>
    <property type="match status" value="1"/>
</dbReference>
<feature type="compositionally biased region" description="Pro residues" evidence="5">
    <location>
        <begin position="1"/>
        <end position="10"/>
    </location>
</feature>
<proteinExistence type="inferred from homology"/>
<keyword evidence="3" id="KW-0378">Hydrolase</keyword>
<dbReference type="Pfam" id="PF00326">
    <property type="entry name" value="Peptidase_S9"/>
    <property type="match status" value="1"/>
</dbReference>
<name>A0ABS1E596_9GAMM</name>
<dbReference type="Gene3D" id="3.40.50.1820">
    <property type="entry name" value="alpha/beta hydrolase"/>
    <property type="match status" value="1"/>
</dbReference>
<feature type="region of interest" description="Disordered" evidence="5">
    <location>
        <begin position="1"/>
        <end position="20"/>
    </location>
</feature>
<gene>
    <name evidence="8" type="ORF">CKO13_04320</name>
</gene>
<feature type="domain" description="Peptidase S9 prolyl oligopeptidase catalytic" evidence="6">
    <location>
        <begin position="480"/>
        <end position="695"/>
    </location>
</feature>
<dbReference type="PRINTS" id="PR00862">
    <property type="entry name" value="PROLIGOPTASE"/>
</dbReference>
<dbReference type="InterPro" id="IPR001375">
    <property type="entry name" value="Peptidase_S9_cat"/>
</dbReference>
<dbReference type="EMBL" id="NRSH01000032">
    <property type="protein sequence ID" value="MBK1726262.1"/>
    <property type="molecule type" value="Genomic_DNA"/>
</dbReference>
<evidence type="ECO:0000256" key="2">
    <source>
        <dbReference type="ARBA" id="ARBA00022670"/>
    </source>
</evidence>
<dbReference type="SUPFAM" id="SSF50993">
    <property type="entry name" value="Peptidase/esterase 'gauge' domain"/>
    <property type="match status" value="1"/>
</dbReference>
<dbReference type="InterPro" id="IPR023302">
    <property type="entry name" value="Pept_S9A_N"/>
</dbReference>
<evidence type="ECO:0000313" key="8">
    <source>
        <dbReference type="EMBL" id="MBK1726262.1"/>
    </source>
</evidence>
<reference evidence="8 9" key="1">
    <citation type="journal article" date="2020" name="Microorganisms">
        <title>Osmotic Adaptation and Compatible Solute Biosynthesis of Phototrophic Bacteria as Revealed from Genome Analyses.</title>
        <authorList>
            <person name="Imhoff J.F."/>
            <person name="Rahn T."/>
            <person name="Kunzel S."/>
            <person name="Keller A."/>
            <person name="Neulinger S.C."/>
        </authorList>
    </citation>
    <scope>NUCLEOTIDE SEQUENCE [LARGE SCALE GENOMIC DNA]</scope>
    <source>
        <strain evidence="8 9">DSM 15116</strain>
    </source>
</reference>
<comment type="similarity">
    <text evidence="1">Belongs to the peptidase S9A family.</text>
</comment>
<dbReference type="InterPro" id="IPR002470">
    <property type="entry name" value="Peptidase_S9A"/>
</dbReference>
<dbReference type="Proteomes" id="UP000738126">
    <property type="component" value="Unassembled WGS sequence"/>
</dbReference>
<dbReference type="SUPFAM" id="SSF53474">
    <property type="entry name" value="alpha/beta-Hydrolases"/>
    <property type="match status" value="1"/>
</dbReference>
<evidence type="ECO:0000313" key="9">
    <source>
        <dbReference type="Proteomes" id="UP000738126"/>
    </source>
</evidence>
<evidence type="ECO:0000256" key="3">
    <source>
        <dbReference type="ARBA" id="ARBA00022801"/>
    </source>
</evidence>
<evidence type="ECO:0000259" key="6">
    <source>
        <dbReference type="Pfam" id="PF00326"/>
    </source>
</evidence>
<dbReference type="RefSeq" id="WP_200257203.1">
    <property type="nucleotide sequence ID" value="NZ_NRSH01000032.1"/>
</dbReference>
<evidence type="ECO:0000259" key="7">
    <source>
        <dbReference type="Pfam" id="PF02897"/>
    </source>
</evidence>
<keyword evidence="4" id="KW-0720">Serine protease</keyword>
<evidence type="ECO:0000256" key="1">
    <source>
        <dbReference type="ARBA" id="ARBA00005228"/>
    </source>
</evidence>
<protein>
    <submittedName>
        <fullName evidence="8">S9 family peptidase</fullName>
    </submittedName>
</protein>